<comment type="subcellular location">
    <subcellularLocation>
        <location evidence="1 6">Cell membrane</location>
        <topology evidence="1 6">Multi-pass membrane protein</topology>
    </subcellularLocation>
</comment>
<keyword evidence="6" id="KW-0675">Receptor</keyword>
<keyword evidence="5 6" id="KW-0472">Membrane</keyword>
<feature type="transmembrane region" description="Helical" evidence="6">
    <location>
        <begin position="228"/>
        <end position="246"/>
    </location>
</feature>
<dbReference type="AlphaFoldDB" id="A0A482V7Q6"/>
<organism evidence="7 8">
    <name type="scientific">Asbolus verrucosus</name>
    <name type="common">Desert ironclad beetle</name>
    <dbReference type="NCBI Taxonomy" id="1661398"/>
    <lineage>
        <taxon>Eukaryota</taxon>
        <taxon>Metazoa</taxon>
        <taxon>Ecdysozoa</taxon>
        <taxon>Arthropoda</taxon>
        <taxon>Hexapoda</taxon>
        <taxon>Insecta</taxon>
        <taxon>Pterygota</taxon>
        <taxon>Neoptera</taxon>
        <taxon>Endopterygota</taxon>
        <taxon>Coleoptera</taxon>
        <taxon>Polyphaga</taxon>
        <taxon>Cucujiformia</taxon>
        <taxon>Tenebrionidae</taxon>
        <taxon>Pimeliinae</taxon>
        <taxon>Asbolus</taxon>
    </lineage>
</organism>
<comment type="similarity">
    <text evidence="6">Belongs to the insect chemoreceptor superfamily. Gustatory receptor (GR) family.</text>
</comment>
<dbReference type="InterPro" id="IPR013604">
    <property type="entry name" value="7TM_chemorcpt"/>
</dbReference>
<evidence type="ECO:0000256" key="6">
    <source>
        <dbReference type="RuleBase" id="RU363108"/>
    </source>
</evidence>
<keyword evidence="6" id="KW-0807">Transducer</keyword>
<comment type="function">
    <text evidence="6">Gustatory receptor which mediates acceptance or avoidance behavior, depending on its substrates.</text>
</comment>
<reference evidence="7 8" key="1">
    <citation type="submission" date="2017-03" db="EMBL/GenBank/DDBJ databases">
        <title>Genome of the blue death feigning beetle - Asbolus verrucosus.</title>
        <authorList>
            <person name="Rider S.D."/>
        </authorList>
    </citation>
    <scope>NUCLEOTIDE SEQUENCE [LARGE SCALE GENOMIC DNA]</scope>
    <source>
        <strain evidence="7">Butters</strain>
        <tissue evidence="7">Head and leg muscle</tissue>
    </source>
</reference>
<keyword evidence="2 6" id="KW-1003">Cell membrane</keyword>
<dbReference type="GO" id="GO:0007165">
    <property type="term" value="P:signal transduction"/>
    <property type="evidence" value="ECO:0007669"/>
    <property type="project" value="UniProtKB-KW"/>
</dbReference>
<dbReference type="EMBL" id="QDEB01130284">
    <property type="protein sequence ID" value="RZB39225.1"/>
    <property type="molecule type" value="Genomic_DNA"/>
</dbReference>
<gene>
    <name evidence="7" type="ORF">BDFB_010594</name>
</gene>
<evidence type="ECO:0000256" key="4">
    <source>
        <dbReference type="ARBA" id="ARBA00022989"/>
    </source>
</evidence>
<dbReference type="Proteomes" id="UP000292052">
    <property type="component" value="Unassembled WGS sequence"/>
</dbReference>
<protein>
    <recommendedName>
        <fullName evidence="6">Gustatory receptor</fullName>
    </recommendedName>
</protein>
<name>A0A482V7Q6_ASBVE</name>
<evidence type="ECO:0000256" key="3">
    <source>
        <dbReference type="ARBA" id="ARBA00022692"/>
    </source>
</evidence>
<proteinExistence type="inferred from homology"/>
<dbReference type="GO" id="GO:0050909">
    <property type="term" value="P:sensory perception of taste"/>
    <property type="evidence" value="ECO:0007669"/>
    <property type="project" value="InterPro"/>
</dbReference>
<evidence type="ECO:0000256" key="1">
    <source>
        <dbReference type="ARBA" id="ARBA00004651"/>
    </source>
</evidence>
<dbReference type="GO" id="GO:0005886">
    <property type="term" value="C:plasma membrane"/>
    <property type="evidence" value="ECO:0007669"/>
    <property type="project" value="UniProtKB-SubCell"/>
</dbReference>
<keyword evidence="4 6" id="KW-1133">Transmembrane helix</keyword>
<evidence type="ECO:0000256" key="5">
    <source>
        <dbReference type="ARBA" id="ARBA00023136"/>
    </source>
</evidence>
<dbReference type="Pfam" id="PF08395">
    <property type="entry name" value="7tm_7"/>
    <property type="match status" value="1"/>
</dbReference>
<comment type="caution">
    <text evidence="6">Lacks conserved residue(s) required for the propagation of feature annotation.</text>
</comment>
<sequence>MNIWQIFGKVTCVYHLLKISISVLDGIGTTLIAFFSIADIIKRSFTNEKCIRDYFKKLRKIDSFLGIKINNYFVDGICRYKFAIVTMHIVIFSTFVCDLYSNGLFYGWDVHKYNAVNFILKYKITWFVVDLYMTANTVTKRFELLNKKFSTIIKFQNEHFLEVHAINYMKCHDMLCDLITNINKTYGIQILILEKIIALNVVETTYLCLLLAIQDRTKFNAVIFVNNFIWSIDFIICGALICFSCGKASRVGQHMLVLCQNLYNTNQKNTVKAEILIQFSKQVAEIKPEFSSLEFFPVNY</sequence>
<feature type="non-terminal residue" evidence="7">
    <location>
        <position position="300"/>
    </location>
</feature>
<accession>A0A482V7Q6</accession>
<dbReference type="OrthoDB" id="6758274at2759"/>
<evidence type="ECO:0000256" key="2">
    <source>
        <dbReference type="ARBA" id="ARBA00022475"/>
    </source>
</evidence>
<keyword evidence="3 6" id="KW-0812">Transmembrane</keyword>
<evidence type="ECO:0000313" key="7">
    <source>
        <dbReference type="EMBL" id="RZB39225.1"/>
    </source>
</evidence>
<comment type="caution">
    <text evidence="7">The sequence shown here is derived from an EMBL/GenBank/DDBJ whole genome shotgun (WGS) entry which is preliminary data.</text>
</comment>
<keyword evidence="8" id="KW-1185">Reference proteome</keyword>
<evidence type="ECO:0000313" key="8">
    <source>
        <dbReference type="Proteomes" id="UP000292052"/>
    </source>
</evidence>